<name>A0AAD7FMY9_9AGAR</name>
<keyword evidence="1" id="KW-0862">Zinc</keyword>
<dbReference type="PANTHER" id="PTHR12109:SF3">
    <property type="entry name" value="RING FINGER PROTEIN 141"/>
    <property type="match status" value="1"/>
</dbReference>
<reference evidence="5" key="1">
    <citation type="submission" date="2023-03" db="EMBL/GenBank/DDBJ databases">
        <title>Massive genome expansion in bonnet fungi (Mycena s.s.) driven by repeated elements and novel gene families across ecological guilds.</title>
        <authorList>
            <consortium name="Lawrence Berkeley National Laboratory"/>
            <person name="Harder C.B."/>
            <person name="Miyauchi S."/>
            <person name="Viragh M."/>
            <person name="Kuo A."/>
            <person name="Thoen E."/>
            <person name="Andreopoulos B."/>
            <person name="Lu D."/>
            <person name="Skrede I."/>
            <person name="Drula E."/>
            <person name="Henrissat B."/>
            <person name="Morin E."/>
            <person name="Kohler A."/>
            <person name="Barry K."/>
            <person name="LaButti K."/>
            <person name="Morin E."/>
            <person name="Salamov A."/>
            <person name="Lipzen A."/>
            <person name="Mereny Z."/>
            <person name="Hegedus B."/>
            <person name="Baldrian P."/>
            <person name="Stursova M."/>
            <person name="Weitz H."/>
            <person name="Taylor A."/>
            <person name="Grigoriev I.V."/>
            <person name="Nagy L.G."/>
            <person name="Martin F."/>
            <person name="Kauserud H."/>
        </authorList>
    </citation>
    <scope>NUCLEOTIDE SEQUENCE</scope>
    <source>
        <strain evidence="5">9284</strain>
    </source>
</reference>
<keyword evidence="3" id="KW-0812">Transmembrane</keyword>
<feature type="compositionally biased region" description="Low complexity" evidence="2">
    <location>
        <begin position="426"/>
        <end position="442"/>
    </location>
</feature>
<feature type="region of interest" description="Disordered" evidence="2">
    <location>
        <begin position="239"/>
        <end position="263"/>
    </location>
</feature>
<accession>A0AAD7FMY9</accession>
<evidence type="ECO:0000256" key="3">
    <source>
        <dbReference type="SAM" id="Phobius"/>
    </source>
</evidence>
<protein>
    <recommendedName>
        <fullName evidence="4">RING-type domain-containing protein</fullName>
    </recommendedName>
</protein>
<evidence type="ECO:0000256" key="2">
    <source>
        <dbReference type="SAM" id="MobiDB-lite"/>
    </source>
</evidence>
<dbReference type="InterPro" id="IPR047126">
    <property type="entry name" value="RNF141-like"/>
</dbReference>
<dbReference type="Gene3D" id="3.30.40.10">
    <property type="entry name" value="Zinc/RING finger domain, C3HC4 (zinc finger)"/>
    <property type="match status" value="1"/>
</dbReference>
<feature type="compositionally biased region" description="Basic residues" evidence="2">
    <location>
        <begin position="53"/>
        <end position="64"/>
    </location>
</feature>
<dbReference type="Proteomes" id="UP001221142">
    <property type="component" value="Unassembled WGS sequence"/>
</dbReference>
<dbReference type="EMBL" id="JARKIF010000010">
    <property type="protein sequence ID" value="KAJ7628403.1"/>
    <property type="molecule type" value="Genomic_DNA"/>
</dbReference>
<dbReference type="GO" id="GO:0004842">
    <property type="term" value="F:ubiquitin-protein transferase activity"/>
    <property type="evidence" value="ECO:0007669"/>
    <property type="project" value="TreeGrafter"/>
</dbReference>
<dbReference type="PROSITE" id="PS50089">
    <property type="entry name" value="ZF_RING_2"/>
    <property type="match status" value="1"/>
</dbReference>
<feature type="region of interest" description="Disordered" evidence="2">
    <location>
        <begin position="1"/>
        <end position="119"/>
    </location>
</feature>
<dbReference type="Pfam" id="PF13923">
    <property type="entry name" value="zf-C3HC4_2"/>
    <property type="match status" value="1"/>
</dbReference>
<dbReference type="AlphaFoldDB" id="A0AAD7FMY9"/>
<gene>
    <name evidence="5" type="ORF">FB45DRAFT_918197</name>
</gene>
<evidence type="ECO:0000259" key="4">
    <source>
        <dbReference type="PROSITE" id="PS50089"/>
    </source>
</evidence>
<feature type="compositionally biased region" description="Polar residues" evidence="2">
    <location>
        <begin position="1"/>
        <end position="10"/>
    </location>
</feature>
<keyword evidence="3" id="KW-1133">Transmembrane helix</keyword>
<dbReference type="InterPro" id="IPR001841">
    <property type="entry name" value="Znf_RING"/>
</dbReference>
<dbReference type="SMART" id="SM00184">
    <property type="entry name" value="RING"/>
    <property type="match status" value="1"/>
</dbReference>
<sequence length="564" mass="62420">MATRQTTPSHALTVLNPANSLKRALSEDLDSDSLPDSKKTKLTASENTPQSKDKKKRRRRKKKLPVVATGGTLALSAMTPASTGKGKRKAMSAPPASPEQVLQVEPETRQTDADSSVSQIVEPESSLATIARLKEELSAQSALLKKHESTLANFSNALICQICLDLLHKPYALTPCGHVACYNCLVSWFTREPEENHFGLLRKKTCPNCRATIKQRPVEVWSIKEMVVAFLKSGLASSDLSTEPPPAPALPGPPQHEDANPRDPWYNIFRYPHQHPMFHPPGTHGDDIQDMGMLDAEDGGVYRCLDCNHEIWDGVCTSCQRVYPGHQTEEENMFDFDEDDSDEGDGPMFLPHFSHIHHAADFDFDMFAHPLWVGGSDEDEDEELGFHHHEEDGTDSFIDDGDEEEEHQAAAIIEIDSDSESESQPRRSLAPPRRRAPISLISSDDEDSDQDNRPRSRVRRANPVSVPEANPVIVVSDDDTDDDVVPPPPRRSRLQDESSEDQDDNEEEDEDEGRGHGPEYGDFSDEDSNADGGHVRFEDFDGSGSDNQGGYGHGQGGSDSEEGW</sequence>
<evidence type="ECO:0000313" key="5">
    <source>
        <dbReference type="EMBL" id="KAJ7628403.1"/>
    </source>
</evidence>
<feature type="region of interest" description="Disordered" evidence="2">
    <location>
        <begin position="413"/>
        <end position="564"/>
    </location>
</feature>
<feature type="compositionally biased region" description="Pro residues" evidence="2">
    <location>
        <begin position="243"/>
        <end position="254"/>
    </location>
</feature>
<dbReference type="SUPFAM" id="SSF57850">
    <property type="entry name" value="RING/U-box"/>
    <property type="match status" value="1"/>
</dbReference>
<dbReference type="GO" id="GO:0008270">
    <property type="term" value="F:zinc ion binding"/>
    <property type="evidence" value="ECO:0007669"/>
    <property type="project" value="UniProtKB-KW"/>
</dbReference>
<feature type="compositionally biased region" description="Gly residues" evidence="2">
    <location>
        <begin position="547"/>
        <end position="557"/>
    </location>
</feature>
<dbReference type="GO" id="GO:0051865">
    <property type="term" value="P:protein autoubiquitination"/>
    <property type="evidence" value="ECO:0007669"/>
    <property type="project" value="TreeGrafter"/>
</dbReference>
<evidence type="ECO:0000313" key="6">
    <source>
        <dbReference type="Proteomes" id="UP001221142"/>
    </source>
</evidence>
<dbReference type="InterPro" id="IPR013083">
    <property type="entry name" value="Znf_RING/FYVE/PHD"/>
</dbReference>
<feature type="domain" description="RING-type" evidence="4">
    <location>
        <begin position="160"/>
        <end position="210"/>
    </location>
</feature>
<keyword evidence="1" id="KW-0863">Zinc-finger</keyword>
<feature type="transmembrane region" description="Helical" evidence="3">
    <location>
        <begin position="64"/>
        <end position="82"/>
    </location>
</feature>
<evidence type="ECO:0000256" key="1">
    <source>
        <dbReference type="PROSITE-ProRule" id="PRU00175"/>
    </source>
</evidence>
<comment type="caution">
    <text evidence="5">The sequence shown here is derived from an EMBL/GenBank/DDBJ whole genome shotgun (WGS) entry which is preliminary data.</text>
</comment>
<keyword evidence="1" id="KW-0479">Metal-binding</keyword>
<proteinExistence type="predicted"/>
<keyword evidence="6" id="KW-1185">Reference proteome</keyword>
<keyword evidence="3" id="KW-0472">Membrane</keyword>
<organism evidence="5 6">
    <name type="scientific">Roridomyces roridus</name>
    <dbReference type="NCBI Taxonomy" id="1738132"/>
    <lineage>
        <taxon>Eukaryota</taxon>
        <taxon>Fungi</taxon>
        <taxon>Dikarya</taxon>
        <taxon>Basidiomycota</taxon>
        <taxon>Agaricomycotina</taxon>
        <taxon>Agaricomycetes</taxon>
        <taxon>Agaricomycetidae</taxon>
        <taxon>Agaricales</taxon>
        <taxon>Marasmiineae</taxon>
        <taxon>Mycenaceae</taxon>
        <taxon>Roridomyces</taxon>
    </lineage>
</organism>
<dbReference type="PANTHER" id="PTHR12109">
    <property type="entry name" value="RING FINGER PROTEIN 141-RELATED"/>
    <property type="match status" value="1"/>
</dbReference>
<feature type="compositionally biased region" description="Acidic residues" evidence="2">
    <location>
        <begin position="497"/>
        <end position="512"/>
    </location>
</feature>